<dbReference type="Proteomes" id="UP001165960">
    <property type="component" value="Unassembled WGS sequence"/>
</dbReference>
<keyword evidence="2" id="KW-1185">Reference proteome</keyword>
<protein>
    <submittedName>
        <fullName evidence="1">Uncharacterized protein</fullName>
    </submittedName>
</protein>
<sequence>MGAKLSLAPLSHKEHLRRTSLGFINVIVLDNVGLHKVANILKESPMIEPALQWAPSNWPQQICTFSSSPLIHPS</sequence>
<reference evidence="1" key="1">
    <citation type="submission" date="2022-04" db="EMBL/GenBank/DDBJ databases">
        <title>Genome of the entomopathogenic fungus Entomophthora muscae.</title>
        <authorList>
            <person name="Elya C."/>
            <person name="Lovett B.R."/>
            <person name="Lee E."/>
            <person name="Macias A.M."/>
            <person name="Hajek A.E."/>
            <person name="De Bivort B.L."/>
            <person name="Kasson M.T."/>
            <person name="De Fine Licht H.H."/>
            <person name="Stajich J.E."/>
        </authorList>
    </citation>
    <scope>NUCLEOTIDE SEQUENCE</scope>
    <source>
        <strain evidence="1">Berkeley</strain>
    </source>
</reference>
<gene>
    <name evidence="1" type="ORF">DSO57_1004048</name>
</gene>
<dbReference type="EMBL" id="QTSX02001430">
    <property type="protein sequence ID" value="KAJ9082481.1"/>
    <property type="molecule type" value="Genomic_DNA"/>
</dbReference>
<evidence type="ECO:0000313" key="1">
    <source>
        <dbReference type="EMBL" id="KAJ9082481.1"/>
    </source>
</evidence>
<proteinExistence type="predicted"/>
<name>A0ACC2U7G1_9FUNG</name>
<organism evidence="1 2">
    <name type="scientific">Entomophthora muscae</name>
    <dbReference type="NCBI Taxonomy" id="34485"/>
    <lineage>
        <taxon>Eukaryota</taxon>
        <taxon>Fungi</taxon>
        <taxon>Fungi incertae sedis</taxon>
        <taxon>Zoopagomycota</taxon>
        <taxon>Entomophthoromycotina</taxon>
        <taxon>Entomophthoromycetes</taxon>
        <taxon>Entomophthorales</taxon>
        <taxon>Entomophthoraceae</taxon>
        <taxon>Entomophthora</taxon>
    </lineage>
</organism>
<evidence type="ECO:0000313" key="2">
    <source>
        <dbReference type="Proteomes" id="UP001165960"/>
    </source>
</evidence>
<comment type="caution">
    <text evidence="1">The sequence shown here is derived from an EMBL/GenBank/DDBJ whole genome shotgun (WGS) entry which is preliminary data.</text>
</comment>
<accession>A0ACC2U7G1</accession>